<dbReference type="AlphaFoldDB" id="Q4SJ77"/>
<feature type="non-terminal residue" evidence="2">
    <location>
        <position position="1"/>
    </location>
</feature>
<evidence type="ECO:0000256" key="1">
    <source>
        <dbReference type="ARBA" id="ARBA00022473"/>
    </source>
</evidence>
<dbReference type="PANTHER" id="PTHR23231:SF17">
    <property type="entry name" value="BTB DOMAIN-CONTAINING PROTEIN"/>
    <property type="match status" value="1"/>
</dbReference>
<reference evidence="2" key="1">
    <citation type="journal article" date="2004" name="Nature">
        <title>Genome duplication in the teleost fish Tetraodon nigroviridis reveals the early vertebrate proto-karyotype.</title>
        <authorList>
            <person name="Jaillon O."/>
            <person name="Aury J.-M."/>
            <person name="Brunet F."/>
            <person name="Petit J.-L."/>
            <person name="Stange-Thomann N."/>
            <person name="Mauceli E."/>
            <person name="Bouneau L."/>
            <person name="Fischer C."/>
            <person name="Ozouf-Costaz C."/>
            <person name="Bernot A."/>
            <person name="Nicaud S."/>
            <person name="Jaffe D."/>
            <person name="Fisher S."/>
            <person name="Lutfalla G."/>
            <person name="Dossat C."/>
            <person name="Segurens B."/>
            <person name="Dasilva C."/>
            <person name="Salanoubat M."/>
            <person name="Levy M."/>
            <person name="Boudet N."/>
            <person name="Castellano S."/>
            <person name="Anthouard V."/>
            <person name="Jubin C."/>
            <person name="Castelli V."/>
            <person name="Katinka M."/>
            <person name="Vacherie B."/>
            <person name="Biemont C."/>
            <person name="Skalli Z."/>
            <person name="Cattolico L."/>
            <person name="Poulain J."/>
            <person name="De Berardinis V."/>
            <person name="Cruaud C."/>
            <person name="Duprat S."/>
            <person name="Brottier P."/>
            <person name="Coutanceau J.-P."/>
            <person name="Gouzy J."/>
            <person name="Parra G."/>
            <person name="Lardier G."/>
            <person name="Chapple C."/>
            <person name="McKernan K.J."/>
            <person name="McEwan P."/>
            <person name="Bosak S."/>
            <person name="Kellis M."/>
            <person name="Volff J.-N."/>
            <person name="Guigo R."/>
            <person name="Zody M.C."/>
            <person name="Mesirov J."/>
            <person name="Lindblad-Toh K."/>
            <person name="Birren B."/>
            <person name="Nusbaum C."/>
            <person name="Kahn D."/>
            <person name="Robinson-Rechavi M."/>
            <person name="Laudet V."/>
            <person name="Schachter V."/>
            <person name="Quetier F."/>
            <person name="Saurin W."/>
            <person name="Scarpelli C."/>
            <person name="Wincker P."/>
            <person name="Lander E.S."/>
            <person name="Weissenbach J."/>
            <person name="Roest Crollius H."/>
        </authorList>
    </citation>
    <scope>NUCLEOTIDE SEQUENCE [LARGE SCALE GENOMIC DNA]</scope>
</reference>
<gene>
    <name evidence="2" type="ORF">GSTENG00017328001</name>
</gene>
<organism evidence="2">
    <name type="scientific">Tetraodon nigroviridis</name>
    <name type="common">Spotted green pufferfish</name>
    <name type="synonym">Chelonodon nigroviridis</name>
    <dbReference type="NCBI Taxonomy" id="99883"/>
    <lineage>
        <taxon>Eukaryota</taxon>
        <taxon>Metazoa</taxon>
        <taxon>Chordata</taxon>
        <taxon>Craniata</taxon>
        <taxon>Vertebrata</taxon>
        <taxon>Euteleostomi</taxon>
        <taxon>Actinopterygii</taxon>
        <taxon>Neopterygii</taxon>
        <taxon>Teleostei</taxon>
        <taxon>Neoteleostei</taxon>
        <taxon>Acanthomorphata</taxon>
        <taxon>Eupercaria</taxon>
        <taxon>Tetraodontiformes</taxon>
        <taxon>Tetradontoidea</taxon>
        <taxon>Tetraodontidae</taxon>
        <taxon>Tetraodon</taxon>
    </lineage>
</organism>
<dbReference type="InterPro" id="IPR043380">
    <property type="entry name" value="Gcl-like"/>
</dbReference>
<dbReference type="OrthoDB" id="6359943at2759"/>
<proteinExistence type="predicted"/>
<comment type="caution">
    <text evidence="2">The sequence shown here is derived from an EMBL/GenBank/DDBJ whole genome shotgun (WGS) entry which is preliminary data.</text>
</comment>
<protein>
    <submittedName>
        <fullName evidence="2">(spotted green pufferfish) hypothetical protein</fullName>
    </submittedName>
</protein>
<feature type="non-terminal residue" evidence="2">
    <location>
        <position position="311"/>
    </location>
</feature>
<dbReference type="PANTHER" id="PTHR23231">
    <property type="entry name" value="GERM CELL-LESS PROTEIN"/>
    <property type="match status" value="1"/>
</dbReference>
<keyword evidence="1" id="KW-0217">Developmental protein</keyword>
<sequence>RCLEWLLNNLMTHQNVELMKELKCVCIYLQPLMMSLFLQIQIFLSFLSPYSAEVMELLIQSSDLFVMQVEMDVYTALKKWMFLQLNPSWDGPIKQLLPHADAWLCKRRTDLCEKEPFLDTEDGSAYCSVFKHARLQYIVNDLASARILERDNIFPPDWLNSVYKSQWFAMLRTEFDNDNGPHEANIDEFERSSMRCGRKLTKDGDYCWRWTGFNFGFDLLVTYTNRFIIFKRNTLSQPCGGAVSLQPRRHLAYRLRLASFDSRGKLVCSRSTGYQLLTLEKDQEYVVMNLDSRLLSFPLYVCCNFLYTSPH</sequence>
<reference evidence="2" key="2">
    <citation type="submission" date="2004-02" db="EMBL/GenBank/DDBJ databases">
        <authorList>
            <consortium name="Genoscope"/>
            <consortium name="Whitehead Institute Centre for Genome Research"/>
        </authorList>
    </citation>
    <scope>NUCLEOTIDE SEQUENCE</scope>
</reference>
<evidence type="ECO:0000313" key="2">
    <source>
        <dbReference type="EMBL" id="CAF99305.1"/>
    </source>
</evidence>
<dbReference type="EMBL" id="CAAE01014575">
    <property type="protein sequence ID" value="CAF99305.1"/>
    <property type="molecule type" value="Genomic_DNA"/>
</dbReference>
<dbReference type="KEGG" id="tng:GSTEN00017328G001"/>
<name>Q4SJ77_TETNG</name>
<accession>Q4SJ77</accession>
<dbReference type="GO" id="GO:0007281">
    <property type="term" value="P:germ cell development"/>
    <property type="evidence" value="ECO:0007669"/>
    <property type="project" value="InterPro"/>
</dbReference>